<organism evidence="1 2">
    <name type="scientific">Dictyobacter formicarum</name>
    <dbReference type="NCBI Taxonomy" id="2778368"/>
    <lineage>
        <taxon>Bacteria</taxon>
        <taxon>Bacillati</taxon>
        <taxon>Chloroflexota</taxon>
        <taxon>Ktedonobacteria</taxon>
        <taxon>Ktedonobacterales</taxon>
        <taxon>Dictyobacteraceae</taxon>
        <taxon>Dictyobacter</taxon>
    </lineage>
</organism>
<dbReference type="RefSeq" id="WP_201364290.1">
    <property type="nucleotide sequence ID" value="NZ_BNJJ01000013.1"/>
</dbReference>
<proteinExistence type="predicted"/>
<dbReference type="Gene3D" id="1.20.58.2140">
    <property type="match status" value="1"/>
</dbReference>
<name>A0ABQ3VNJ9_9CHLR</name>
<dbReference type="InterPro" id="IPR036081">
    <property type="entry name" value="Translin_sf"/>
</dbReference>
<dbReference type="CDD" id="cd14820">
    <property type="entry name" value="TRAX"/>
    <property type="match status" value="1"/>
</dbReference>
<keyword evidence="2" id="KW-1185">Reference proteome</keyword>
<dbReference type="EMBL" id="BNJJ01000013">
    <property type="protein sequence ID" value="GHO86671.1"/>
    <property type="molecule type" value="Genomic_DNA"/>
</dbReference>
<dbReference type="Proteomes" id="UP000635565">
    <property type="component" value="Unassembled WGS sequence"/>
</dbReference>
<dbReference type="InterPro" id="IPR002848">
    <property type="entry name" value="Translin_fam"/>
</dbReference>
<evidence type="ECO:0000313" key="2">
    <source>
        <dbReference type="Proteomes" id="UP000635565"/>
    </source>
</evidence>
<comment type="caution">
    <text evidence="1">The sequence shown here is derived from an EMBL/GenBank/DDBJ whole genome shotgun (WGS) entry which is preliminary data.</text>
</comment>
<dbReference type="SUPFAM" id="SSF74784">
    <property type="entry name" value="Translin"/>
    <property type="match status" value="1"/>
</dbReference>
<evidence type="ECO:0000313" key="1">
    <source>
        <dbReference type="EMBL" id="GHO86671.1"/>
    </source>
</evidence>
<accession>A0ABQ3VNJ9</accession>
<reference evidence="1 2" key="1">
    <citation type="journal article" date="2021" name="Int. J. Syst. Evol. Microbiol.">
        <title>Reticulibacter mediterranei gen. nov., sp. nov., within the new family Reticulibacteraceae fam. nov., and Ktedonospora formicarum gen. nov., sp. nov., Ktedonobacter robiniae sp. nov., Dictyobacter formicarum sp. nov. and Dictyobacter arantiisoli sp. nov., belonging to the class Ktedonobacteria.</title>
        <authorList>
            <person name="Yabe S."/>
            <person name="Zheng Y."/>
            <person name="Wang C.M."/>
            <person name="Sakai Y."/>
            <person name="Abe K."/>
            <person name="Yokota A."/>
            <person name="Donadio S."/>
            <person name="Cavaletti L."/>
            <person name="Monciardini P."/>
        </authorList>
    </citation>
    <scope>NUCLEOTIDE SEQUENCE [LARGE SCALE GENOMIC DNA]</scope>
    <source>
        <strain evidence="1 2">SOSP1-9</strain>
    </source>
</reference>
<sequence length="217" mass="24391">MPEQIDTIGREANEYFTLKHAARESALPKSRAAIRLCANSIRATHRHETAAAEALLKQAATLLTEMEKDLQDHRDIYFAGFVQDAQKEYAEACTFAALTQHQPLPTPRELSIGYAAYLNGIAEAIGELRRYVLDQLRRSNIEGCEIFLNYMDDIYSVLITVDFPDAITSGLRRTTDSARGILEKTRGDLTAAAIQLQLQRSMRELQEGLQQHLPVDQ</sequence>
<dbReference type="PANTHER" id="PTHR10741">
    <property type="entry name" value="TRANSLIN AND TRANSLIN ASSOCIATED PROTEIN X"/>
    <property type="match status" value="1"/>
</dbReference>
<gene>
    <name evidence="1" type="ORF">KSZ_46770</name>
</gene>
<protein>
    <submittedName>
        <fullName evidence="1">Haloacid dehalogenase</fullName>
    </submittedName>
</protein>